<dbReference type="GO" id="GO:0005730">
    <property type="term" value="C:nucleolus"/>
    <property type="evidence" value="ECO:0007669"/>
    <property type="project" value="UniProtKB-SubCell"/>
</dbReference>
<proteinExistence type="inferred from homology"/>
<keyword evidence="5" id="KW-0690">Ribosome biogenesis</keyword>
<dbReference type="PANTHER" id="PTHR14211:SF7">
    <property type="entry name" value="RIBOSOME BIOGENESIS PROTEIN NOP53"/>
    <property type="match status" value="1"/>
</dbReference>
<gene>
    <name evidence="7" type="ORF">MACK_001496</name>
</gene>
<accession>A0A976MD27</accession>
<dbReference type="Pfam" id="PF07767">
    <property type="entry name" value="Nop53"/>
    <property type="match status" value="1"/>
</dbReference>
<evidence type="ECO:0000313" key="7">
    <source>
        <dbReference type="EMBL" id="UKK02141.2"/>
    </source>
</evidence>
<dbReference type="Proteomes" id="UP000244811">
    <property type="component" value="Chromosome 2"/>
</dbReference>
<sequence>MTKRSKRIKKRINSSIDDKYIDSYVNKDKKVKPDSLLKYDLIGKLSLKDPKSIETKKSKHFKNKNSPEVAKLKKLNRKIRLSDKMLIDADSTTGATNIDADIASNIGNNVNVPNYANNDKEVDDIWNDAIYEADGRKINKIKNINQLIPAVEMPHPGQSYNPKPDDYVSLINHTVNIINLNKKGEIAEGGFLNTQKNIFERASAVKSESVVNDQVEELDSTNDTDELEDVVMGGKKVQKRKTRTERNKIKMLKEENRKKMVIKSIKKLKNDVDHIKKLNTTIRRLNSSSKHGEEVHKFKRYLNKLILGEIPTKIGNKKFYHEPPEVVLNEVILKEKEDSKEENTDSTSQKNISIKNIQNVDENPIKNVYKSIYKRGLLPPPPTINSRYKNMVKRMYKGRYIYKDVLSN</sequence>
<organism evidence="7 8">
    <name type="scientific">Theileria orientalis</name>
    <dbReference type="NCBI Taxonomy" id="68886"/>
    <lineage>
        <taxon>Eukaryota</taxon>
        <taxon>Sar</taxon>
        <taxon>Alveolata</taxon>
        <taxon>Apicomplexa</taxon>
        <taxon>Aconoidasida</taxon>
        <taxon>Piroplasmida</taxon>
        <taxon>Theileriidae</taxon>
        <taxon>Theileria</taxon>
    </lineage>
</organism>
<evidence type="ECO:0000256" key="3">
    <source>
        <dbReference type="ARBA" id="ARBA00008838"/>
    </source>
</evidence>
<evidence type="ECO:0000256" key="1">
    <source>
        <dbReference type="ARBA" id="ARBA00004604"/>
    </source>
</evidence>
<evidence type="ECO:0000256" key="4">
    <source>
        <dbReference type="ARBA" id="ARBA00018339"/>
    </source>
</evidence>
<dbReference type="GO" id="GO:0005654">
    <property type="term" value="C:nucleoplasm"/>
    <property type="evidence" value="ECO:0007669"/>
    <property type="project" value="UniProtKB-SubCell"/>
</dbReference>
<dbReference type="InterPro" id="IPR011687">
    <property type="entry name" value="Nop53/GLTSCR2"/>
</dbReference>
<dbReference type="GO" id="GO:0008097">
    <property type="term" value="F:5S rRNA binding"/>
    <property type="evidence" value="ECO:0007669"/>
    <property type="project" value="TreeGrafter"/>
</dbReference>
<dbReference type="EMBL" id="CP056071">
    <property type="protein sequence ID" value="UKK02141.2"/>
    <property type="molecule type" value="Genomic_DNA"/>
</dbReference>
<dbReference type="GO" id="GO:0006364">
    <property type="term" value="P:rRNA processing"/>
    <property type="evidence" value="ECO:0007669"/>
    <property type="project" value="TreeGrafter"/>
</dbReference>
<comment type="similarity">
    <text evidence="3">Belongs to the NOP53 family.</text>
</comment>
<evidence type="ECO:0000256" key="6">
    <source>
        <dbReference type="ARBA" id="ARBA00023242"/>
    </source>
</evidence>
<evidence type="ECO:0000256" key="5">
    <source>
        <dbReference type="ARBA" id="ARBA00022517"/>
    </source>
</evidence>
<name>A0A976MD27_THEOR</name>
<dbReference type="PANTHER" id="PTHR14211">
    <property type="entry name" value="GLIOMA SUPPRESSOR CANDIDATE REGION GENE 2"/>
    <property type="match status" value="1"/>
</dbReference>
<keyword evidence="6" id="KW-0539">Nucleus</keyword>
<comment type="subcellular location">
    <subcellularLocation>
        <location evidence="1">Nucleus</location>
        <location evidence="1">Nucleolus</location>
    </subcellularLocation>
    <subcellularLocation>
        <location evidence="2">Nucleus</location>
        <location evidence="2">Nucleoplasm</location>
    </subcellularLocation>
</comment>
<dbReference type="GO" id="GO:0000027">
    <property type="term" value="P:ribosomal large subunit assembly"/>
    <property type="evidence" value="ECO:0007669"/>
    <property type="project" value="UniProtKB-UniRule"/>
</dbReference>
<reference evidence="7" key="1">
    <citation type="submission" date="2022-07" db="EMBL/GenBank/DDBJ databases">
        <title>Evaluation of T. orientalis genome assembly methods using nanopore sequencing and analysis of variation between genomes.</title>
        <authorList>
            <person name="Yam J."/>
            <person name="Micallef M.L."/>
            <person name="Liu M."/>
            <person name="Djordjevic S.P."/>
            <person name="Bogema D.R."/>
            <person name="Jenkins C."/>
        </authorList>
    </citation>
    <scope>NUCLEOTIDE SEQUENCE</scope>
    <source>
        <strain evidence="7">Goon Nure</strain>
    </source>
</reference>
<protein>
    <recommendedName>
        <fullName evidence="4">Ribosome biogenesis protein NOP53</fullName>
    </recommendedName>
</protein>
<dbReference type="AlphaFoldDB" id="A0A976MD27"/>
<evidence type="ECO:0000256" key="2">
    <source>
        <dbReference type="ARBA" id="ARBA00004642"/>
    </source>
</evidence>
<evidence type="ECO:0000313" key="8">
    <source>
        <dbReference type="Proteomes" id="UP000244811"/>
    </source>
</evidence>